<dbReference type="Proteomes" id="UP000053958">
    <property type="component" value="Unassembled WGS sequence"/>
</dbReference>
<reference evidence="1 2" key="1">
    <citation type="submission" date="2015-04" db="EMBL/GenBank/DDBJ databases">
        <authorList>
            <person name="Heijne W.H."/>
            <person name="Fedorova N.D."/>
            <person name="Nierman W.C."/>
            <person name="Vollebregt A.W."/>
            <person name="Zhao Z."/>
            <person name="Wu L."/>
            <person name="Kumar M."/>
            <person name="Stam H."/>
            <person name="van den Berg M.A."/>
            <person name="Pel H.J."/>
        </authorList>
    </citation>
    <scope>NUCLEOTIDE SEQUENCE [LARGE SCALE GENOMIC DNA]</scope>
    <source>
        <strain evidence="1 2">CBS 393.64</strain>
    </source>
</reference>
<proteinExistence type="predicted"/>
<keyword evidence="2" id="KW-1185">Reference proteome</keyword>
<protein>
    <submittedName>
        <fullName evidence="1">Uncharacterized protein</fullName>
    </submittedName>
</protein>
<dbReference type="EMBL" id="LASV01000045">
    <property type="protein sequence ID" value="KKA24884.1"/>
    <property type="molecule type" value="Genomic_DNA"/>
</dbReference>
<dbReference type="GeneID" id="25313451"/>
<accession>A0A0F4Z2Y3</accession>
<dbReference type="OrthoDB" id="10280444at2759"/>
<evidence type="ECO:0000313" key="1">
    <source>
        <dbReference type="EMBL" id="KKA24884.1"/>
    </source>
</evidence>
<dbReference type="AlphaFoldDB" id="A0A0F4Z2Y3"/>
<dbReference type="RefSeq" id="XP_013331496.1">
    <property type="nucleotide sequence ID" value="XM_013476042.1"/>
</dbReference>
<name>A0A0F4Z2Y3_RASE3</name>
<gene>
    <name evidence="1" type="ORF">T310_1100</name>
</gene>
<evidence type="ECO:0000313" key="2">
    <source>
        <dbReference type="Proteomes" id="UP000053958"/>
    </source>
</evidence>
<organism evidence="1 2">
    <name type="scientific">Rasamsonia emersonii (strain ATCC 16479 / CBS 393.64 / IMI 116815)</name>
    <dbReference type="NCBI Taxonomy" id="1408163"/>
    <lineage>
        <taxon>Eukaryota</taxon>
        <taxon>Fungi</taxon>
        <taxon>Dikarya</taxon>
        <taxon>Ascomycota</taxon>
        <taxon>Pezizomycotina</taxon>
        <taxon>Eurotiomycetes</taxon>
        <taxon>Eurotiomycetidae</taxon>
        <taxon>Eurotiales</taxon>
        <taxon>Trichocomaceae</taxon>
        <taxon>Rasamsonia</taxon>
    </lineage>
</organism>
<sequence length="167" mass="18997">MSTFHYGTTQMLPLSFRQDNLNANGWHQWWDPYRTAGLQKQNTDLRRACDVYEGQQRTLLQENARLVETTMKLAAVIDQLIKDVSATEEPQYSVSSLVLDLQRCQKENAHLTEVLHKQRGTMECQAHQIAVLSNQISEYQAIIAQKTSKSIGNSQTPASSNGYRQRG</sequence>
<comment type="caution">
    <text evidence="1">The sequence shown here is derived from an EMBL/GenBank/DDBJ whole genome shotgun (WGS) entry which is preliminary data.</text>
</comment>